<protein>
    <submittedName>
        <fullName evidence="1">DUF2283 domain-containing protein</fullName>
    </submittedName>
</protein>
<dbReference type="PANTHER" id="PTHR37029:SF1">
    <property type="entry name" value="SSR1768 PROTEIN"/>
    <property type="match status" value="1"/>
</dbReference>
<reference evidence="1" key="1">
    <citation type="submission" date="2019-10" db="EMBL/GenBank/DDBJ databases">
        <title>Metagenomic sequencing of thiosulfate-disproportionating enrichment culture.</title>
        <authorList>
            <person name="Umezawa K."/>
            <person name="Kojima H."/>
            <person name="Fukui M."/>
        </authorList>
    </citation>
    <scope>NUCLEOTIDE SEQUENCE</scope>
    <source>
        <strain evidence="1">45J</strain>
    </source>
</reference>
<name>A0A5J4L1Y8_9ZZZZ</name>
<proteinExistence type="predicted"/>
<evidence type="ECO:0000313" key="1">
    <source>
        <dbReference type="EMBL" id="GER92777.1"/>
    </source>
</evidence>
<sequence>MTIHYSHEADALYIRLKETDIANTDEITEDIILDYDKDGNVVGIEILSASEKADTKQLIIQAFDKVMVEQPVTA</sequence>
<dbReference type="InterPro" id="IPR019270">
    <property type="entry name" value="DUF2283"/>
</dbReference>
<dbReference type="Pfam" id="PF10049">
    <property type="entry name" value="DUF2283"/>
    <property type="match status" value="1"/>
</dbReference>
<accession>A0A5J4L1Y8</accession>
<comment type="caution">
    <text evidence="1">The sequence shown here is derived from an EMBL/GenBank/DDBJ whole genome shotgun (WGS) entry which is preliminary data.</text>
</comment>
<organism evidence="1">
    <name type="scientific">hot springs metagenome</name>
    <dbReference type="NCBI Taxonomy" id="433727"/>
    <lineage>
        <taxon>unclassified sequences</taxon>
        <taxon>metagenomes</taxon>
        <taxon>ecological metagenomes</taxon>
    </lineage>
</organism>
<dbReference type="EMBL" id="BLAB01000001">
    <property type="protein sequence ID" value="GER92777.1"/>
    <property type="molecule type" value="Genomic_DNA"/>
</dbReference>
<dbReference type="AlphaFoldDB" id="A0A5J4L1Y8"/>
<dbReference type="PANTHER" id="PTHR37029">
    <property type="entry name" value="SSR1768 PROTEIN"/>
    <property type="match status" value="1"/>
</dbReference>
<gene>
    <name evidence="1" type="ORF">A45J_0502</name>
</gene>